<reference evidence="2 3" key="1">
    <citation type="journal article" date="2024" name="Ann. Entomol. Soc. Am.">
        <title>Genomic analyses of the southern and eastern yellowjacket wasps (Hymenoptera: Vespidae) reveal evolutionary signatures of social life.</title>
        <authorList>
            <person name="Catto M.A."/>
            <person name="Caine P.B."/>
            <person name="Orr S.E."/>
            <person name="Hunt B.G."/>
            <person name="Goodisman M.A.D."/>
        </authorList>
    </citation>
    <scope>NUCLEOTIDE SEQUENCE [LARGE SCALE GENOMIC DNA]</scope>
    <source>
        <strain evidence="2">232</strain>
        <tissue evidence="2">Head and thorax</tissue>
    </source>
</reference>
<keyword evidence="3" id="KW-1185">Reference proteome</keyword>
<feature type="region of interest" description="Disordered" evidence="1">
    <location>
        <begin position="1"/>
        <end position="30"/>
    </location>
</feature>
<dbReference type="Proteomes" id="UP001607303">
    <property type="component" value="Unassembled WGS sequence"/>
</dbReference>
<comment type="caution">
    <text evidence="2">The sequence shown here is derived from an EMBL/GenBank/DDBJ whole genome shotgun (WGS) entry which is preliminary data.</text>
</comment>
<gene>
    <name evidence="2" type="ORF">V1477_000471</name>
</gene>
<evidence type="ECO:0000313" key="3">
    <source>
        <dbReference type="Proteomes" id="UP001607303"/>
    </source>
</evidence>
<evidence type="ECO:0000313" key="2">
    <source>
        <dbReference type="EMBL" id="KAL2751313.1"/>
    </source>
</evidence>
<dbReference type="EMBL" id="JAYRBN010000007">
    <property type="protein sequence ID" value="KAL2751313.1"/>
    <property type="molecule type" value="Genomic_DNA"/>
</dbReference>
<name>A0ABD2D1P8_VESMC</name>
<accession>A0ABD2D1P8</accession>
<protein>
    <submittedName>
        <fullName evidence="2">Uncharacterized protein</fullName>
    </submittedName>
</protein>
<feature type="compositionally biased region" description="Basic and acidic residues" evidence="1">
    <location>
        <begin position="13"/>
        <end position="22"/>
    </location>
</feature>
<organism evidence="2 3">
    <name type="scientific">Vespula maculifrons</name>
    <name type="common">Eastern yellow jacket</name>
    <name type="synonym">Wasp</name>
    <dbReference type="NCBI Taxonomy" id="7453"/>
    <lineage>
        <taxon>Eukaryota</taxon>
        <taxon>Metazoa</taxon>
        <taxon>Ecdysozoa</taxon>
        <taxon>Arthropoda</taxon>
        <taxon>Hexapoda</taxon>
        <taxon>Insecta</taxon>
        <taxon>Pterygota</taxon>
        <taxon>Neoptera</taxon>
        <taxon>Endopterygota</taxon>
        <taxon>Hymenoptera</taxon>
        <taxon>Apocrita</taxon>
        <taxon>Aculeata</taxon>
        <taxon>Vespoidea</taxon>
        <taxon>Vespidae</taxon>
        <taxon>Vespinae</taxon>
        <taxon>Vespula</taxon>
    </lineage>
</organism>
<sequence length="176" mass="19179">MLCRVPRMPIKRNFSEEEKEEKMEVEEDQTRETSAAAIATVAAAATLPTAAATATAIVATSGTASSSGKSLLKSNIPVVSTLFYKSKMILPMGWTSNQSGQLTRDIISQQVGSYKSIEDTRVLVYYEPVFSGTRDSGRLKRLSFSRLTSEVERGQNQGRLGVVTRLGEPDIRVVST</sequence>
<proteinExistence type="predicted"/>
<dbReference type="AlphaFoldDB" id="A0ABD2D1P8"/>
<evidence type="ECO:0000256" key="1">
    <source>
        <dbReference type="SAM" id="MobiDB-lite"/>
    </source>
</evidence>